<name>A0A6V8N8U9_9BACT</name>
<accession>A0A6V8N8U9</accession>
<protein>
    <submittedName>
        <fullName evidence="1">Uncharacterized protein</fullName>
    </submittedName>
</protein>
<gene>
    <name evidence="1" type="ORF">GMLC_13180</name>
</gene>
<organism evidence="1 2">
    <name type="scientific">Geomonas limicola</name>
    <dbReference type="NCBI Taxonomy" id="2740186"/>
    <lineage>
        <taxon>Bacteria</taxon>
        <taxon>Pseudomonadati</taxon>
        <taxon>Thermodesulfobacteriota</taxon>
        <taxon>Desulfuromonadia</taxon>
        <taxon>Geobacterales</taxon>
        <taxon>Geobacteraceae</taxon>
        <taxon>Geomonas</taxon>
    </lineage>
</organism>
<comment type="caution">
    <text evidence="1">The sequence shown here is derived from an EMBL/GenBank/DDBJ whole genome shotgun (WGS) entry which is preliminary data.</text>
</comment>
<dbReference type="AlphaFoldDB" id="A0A6V8N8U9"/>
<evidence type="ECO:0000313" key="1">
    <source>
        <dbReference type="EMBL" id="GFO67739.1"/>
    </source>
</evidence>
<reference evidence="2" key="1">
    <citation type="submission" date="2020-06" db="EMBL/GenBank/DDBJ databases">
        <title>Draft genomic sequecing of Geomonas sp. Red745.</title>
        <authorList>
            <person name="Itoh H."/>
            <person name="Xu Z.X."/>
            <person name="Ushijima N."/>
            <person name="Masuda Y."/>
            <person name="Shiratori Y."/>
            <person name="Senoo K."/>
        </authorList>
    </citation>
    <scope>NUCLEOTIDE SEQUENCE [LARGE SCALE GENOMIC DNA]</scope>
    <source>
        <strain evidence="2">Red745</strain>
    </source>
</reference>
<proteinExistence type="predicted"/>
<evidence type="ECO:0000313" key="2">
    <source>
        <dbReference type="Proteomes" id="UP000587586"/>
    </source>
</evidence>
<dbReference type="EMBL" id="BLXZ01000002">
    <property type="protein sequence ID" value="GFO67739.1"/>
    <property type="molecule type" value="Genomic_DNA"/>
</dbReference>
<dbReference type="Proteomes" id="UP000587586">
    <property type="component" value="Unassembled WGS sequence"/>
</dbReference>
<keyword evidence="2" id="KW-1185">Reference proteome</keyword>
<sequence length="69" mass="7248">MIDVDQHSACGKECEILCAKDRGEGCGGKAGECQMLGEGHRCYLERELDGTRGTAGQLYQLSSLGASPG</sequence>